<gene>
    <name evidence="1" type="ORF">H0901_21000</name>
</gene>
<dbReference type="Proteomes" id="UP000525432">
    <property type="component" value="Unassembled WGS sequence"/>
</dbReference>
<dbReference type="NCBIfam" id="TIGR02595">
    <property type="entry name" value="PEP_CTERM"/>
    <property type="match status" value="1"/>
</dbReference>
<proteinExistence type="predicted"/>
<reference evidence="1 2" key="1">
    <citation type="submission" date="2020-07" db="EMBL/GenBank/DDBJ databases">
        <title>Genomes of two Microcystis aeruginosa (Cyanobacteria) strains from Florida (USA) with disparate toxicogenic potential.</title>
        <authorList>
            <person name="Lefler F.W."/>
            <person name="Barbosa M."/>
            <person name="Berthold D.E."/>
            <person name="Laughinghouse H.D. IV."/>
        </authorList>
    </citation>
    <scope>NUCLEOTIDE SEQUENCE [LARGE SCALE GENOMIC DNA]</scope>
    <source>
        <strain evidence="1 2">BLCCF158</strain>
    </source>
</reference>
<dbReference type="NCBIfam" id="NF038133">
    <property type="entry name" value="choice_anch_L"/>
    <property type="match status" value="1"/>
</dbReference>
<dbReference type="AlphaFoldDB" id="A0A841V6A2"/>
<comment type="caution">
    <text evidence="1">The sequence shown here is derived from an EMBL/GenBank/DDBJ whole genome shotgun (WGS) entry which is preliminary data.</text>
</comment>
<dbReference type="NCBIfam" id="TIGR04155">
    <property type="entry name" value="cyano_PEP"/>
    <property type="match status" value="1"/>
</dbReference>
<dbReference type="InterPro" id="IPR026374">
    <property type="entry name" value="Cyano_PEP"/>
</dbReference>
<sequence>MKLAKLIKNSIGGGMILLGLGLATTPSQAIVITPTTDVNTLVNTVTAGSVGIHVTGFGLFGHATPGGAFSTGTFTNASGVYGINPGIVISSGNVLDYQDGPNLSGSTSTNYGSSATSAQESLLDPITGGFFNHFDVTQLDINFNADLGFDEVVFQVVFGSEELFEYVGSSYIDGFGLYLNGTNIAFTSPTIPLNINHPNAVAWPGTELDGVVAPGGVLPITFRGPVNSTGNTLTFIVADTSDGIYDTTVYISSLSGPGVSQDLPFLPDDSDGGTFTFEDVPSGVWFDPPSVEGFEYAMTGGSLFTKILGFPTGFSNPFTVSVGGTVLGQFSPGDVADFTTFPGGGVPGFKITGIAPLVDLGDPTAFPLQIEFNTTTASFQMTPITVPEPSTIFGLGVLGFGAILKHNLAKSKKSNKQDN</sequence>
<dbReference type="InterPro" id="IPR049804">
    <property type="entry name" value="Choice_anch_L"/>
</dbReference>
<evidence type="ECO:0000313" key="1">
    <source>
        <dbReference type="EMBL" id="MBC1197655.1"/>
    </source>
</evidence>
<evidence type="ECO:0000313" key="2">
    <source>
        <dbReference type="Proteomes" id="UP000525432"/>
    </source>
</evidence>
<dbReference type="EMBL" id="JACEGC010000159">
    <property type="protein sequence ID" value="MBC1197655.1"/>
    <property type="molecule type" value="Genomic_DNA"/>
</dbReference>
<dbReference type="RefSeq" id="WP_185241130.1">
    <property type="nucleotide sequence ID" value="NZ_JACEGC010000159.1"/>
</dbReference>
<accession>A0A841V6A2</accession>
<dbReference type="InterPro" id="IPR013424">
    <property type="entry name" value="Ice-binding_C"/>
</dbReference>
<name>A0A841V6A2_MICAE</name>
<protein>
    <submittedName>
        <fullName evidence="1">PEP-CTERM sorting domain-containing protein</fullName>
    </submittedName>
</protein>
<organism evidence="1 2">
    <name type="scientific">Microcystis aeruginosa BLCC-F158</name>
    <dbReference type="NCBI Taxonomy" id="2755316"/>
    <lineage>
        <taxon>Bacteria</taxon>
        <taxon>Bacillati</taxon>
        <taxon>Cyanobacteriota</taxon>
        <taxon>Cyanophyceae</taxon>
        <taxon>Oscillatoriophycideae</taxon>
        <taxon>Chroococcales</taxon>
        <taxon>Microcystaceae</taxon>
        <taxon>Microcystis</taxon>
    </lineage>
</organism>